<proteinExistence type="predicted"/>
<organism evidence="2">
    <name type="scientific">uncultured prokaryote</name>
    <dbReference type="NCBI Taxonomy" id="198431"/>
    <lineage>
        <taxon>unclassified sequences</taxon>
        <taxon>environmental samples</taxon>
    </lineage>
</organism>
<sequence length="225" mass="24150">MPFPQPFVKVVASGSMRDSDEIWTCSWSLADPNEGNDAEQPGPIVVGDIADAVRGWFIAPANGISALCNLEQVKVNLVDVNGRYADESNTYSTEFDPAPQGPKSGAPWPNQCTVCITLRSAKRRGPGAYGRFYPPMPIATMGTDGRMGLQDATDRADGAAELVAQLNATAGGVLKVVNASQVGAGSFSLVTKVRVGRVPDTQQRRRNDLDEDYQDRPVRQGNELP</sequence>
<accession>A0A0H5Q566</accession>
<feature type="compositionally biased region" description="Basic and acidic residues" evidence="1">
    <location>
        <begin position="202"/>
        <end position="218"/>
    </location>
</feature>
<dbReference type="EMBL" id="LN853736">
    <property type="protein sequence ID" value="CRY96590.1"/>
    <property type="molecule type" value="Genomic_DNA"/>
</dbReference>
<feature type="region of interest" description="Disordered" evidence="1">
    <location>
        <begin position="198"/>
        <end position="225"/>
    </location>
</feature>
<evidence type="ECO:0000313" key="2">
    <source>
        <dbReference type="EMBL" id="CRY96590.1"/>
    </source>
</evidence>
<reference evidence="2" key="1">
    <citation type="submission" date="2015-06" db="EMBL/GenBank/DDBJ databases">
        <authorList>
            <person name="Joergensen T."/>
        </authorList>
    </citation>
    <scope>NUCLEOTIDE SEQUENCE</scope>
    <source>
        <strain evidence="2">RGFK1159</strain>
    </source>
</reference>
<evidence type="ECO:0000256" key="1">
    <source>
        <dbReference type="SAM" id="MobiDB-lite"/>
    </source>
</evidence>
<protein>
    <submittedName>
        <fullName evidence="2">Uncharacterized protein</fullName>
    </submittedName>
</protein>
<reference evidence="2" key="2">
    <citation type="submission" date="2015-07" db="EMBL/GenBank/DDBJ databases">
        <title>Plasmids, circular viruses and viroids from rat gut.</title>
        <authorList>
            <person name="Jorgensen T.J."/>
            <person name="Hansen M.A."/>
            <person name="Xu Z."/>
            <person name="Tabak M.A."/>
            <person name="Sorensen S.J."/>
            <person name="Hansen L.H."/>
        </authorList>
    </citation>
    <scope>NUCLEOTIDE SEQUENCE</scope>
    <source>
        <strain evidence="2">RGFK1159</strain>
    </source>
</reference>
<name>A0A0H5Q566_9ZZZZ</name>
<dbReference type="AlphaFoldDB" id="A0A0H5Q566"/>